<dbReference type="InterPro" id="IPR006089">
    <property type="entry name" value="Acyl-CoA_DH_CS"/>
</dbReference>
<dbReference type="Gene3D" id="1.10.540.10">
    <property type="entry name" value="Acyl-CoA dehydrogenase/oxidase, N-terminal domain"/>
    <property type="match status" value="1"/>
</dbReference>
<dbReference type="Pfam" id="PF00441">
    <property type="entry name" value="Acyl-CoA_dh_1"/>
    <property type="match status" value="1"/>
</dbReference>
<dbReference type="InterPro" id="IPR036250">
    <property type="entry name" value="AcylCo_DH-like_C"/>
</dbReference>
<dbReference type="GO" id="GO:0003995">
    <property type="term" value="F:acyl-CoA dehydrogenase activity"/>
    <property type="evidence" value="ECO:0007669"/>
    <property type="project" value="InterPro"/>
</dbReference>
<dbReference type="SUPFAM" id="SSF56645">
    <property type="entry name" value="Acyl-CoA dehydrogenase NM domain-like"/>
    <property type="match status" value="1"/>
</dbReference>
<dbReference type="FunFam" id="2.40.110.10:FF:000002">
    <property type="entry name" value="Acyl-CoA dehydrogenase fadE12"/>
    <property type="match status" value="1"/>
</dbReference>
<dbReference type="PROSITE" id="PS00073">
    <property type="entry name" value="ACYL_COA_DH_2"/>
    <property type="match status" value="1"/>
</dbReference>
<feature type="domain" description="Acyl-CoA dehydrogenase/oxidase C-terminal" evidence="7">
    <location>
        <begin position="229"/>
        <end position="377"/>
    </location>
</feature>
<dbReference type="InterPro" id="IPR009100">
    <property type="entry name" value="AcylCoA_DH/oxidase_NM_dom_sf"/>
</dbReference>
<keyword evidence="3 6" id="KW-0285">Flavoprotein</keyword>
<dbReference type="Pfam" id="PF02771">
    <property type="entry name" value="Acyl-CoA_dh_N"/>
    <property type="match status" value="1"/>
</dbReference>
<gene>
    <name evidence="10" type="ORF">ANT32C12.02</name>
</gene>
<dbReference type="InterPro" id="IPR046373">
    <property type="entry name" value="Acyl-CoA_Oxase/DH_mid-dom_sf"/>
</dbReference>
<reference evidence="10" key="2">
    <citation type="submission" date="2003-08" db="EMBL/GenBank/DDBJ databases">
        <authorList>
            <person name="de la Torre J.R."/>
            <person name="Christianson L.M."/>
            <person name="Beja O."/>
            <person name="Suzuki M.T."/>
            <person name="Karl D.M."/>
            <person name="Heidelberg J.F."/>
            <person name="DeLong E.F."/>
        </authorList>
    </citation>
    <scope>NUCLEOTIDE SEQUENCE</scope>
</reference>
<proteinExistence type="inferred from homology"/>
<dbReference type="PANTHER" id="PTHR48083">
    <property type="entry name" value="MEDIUM-CHAIN SPECIFIC ACYL-COA DEHYDROGENASE, MITOCHONDRIAL-RELATED"/>
    <property type="match status" value="1"/>
</dbReference>
<protein>
    <submittedName>
        <fullName evidence="10">Predicted acyl-CoA dehydrogenases</fullName>
    </submittedName>
</protein>
<dbReference type="Pfam" id="PF02770">
    <property type="entry name" value="Acyl-CoA_dh_M"/>
    <property type="match status" value="1"/>
</dbReference>
<dbReference type="SUPFAM" id="SSF47203">
    <property type="entry name" value="Acyl-CoA dehydrogenase C-terminal domain-like"/>
    <property type="match status" value="1"/>
</dbReference>
<comment type="similarity">
    <text evidence="2 6">Belongs to the acyl-CoA dehydrogenase family.</text>
</comment>
<keyword evidence="5 6" id="KW-0560">Oxidoreductase</keyword>
<dbReference type="InterPro" id="IPR009075">
    <property type="entry name" value="AcylCo_DH/oxidase_C"/>
</dbReference>
<dbReference type="GO" id="GO:0050660">
    <property type="term" value="F:flavin adenine dinucleotide binding"/>
    <property type="evidence" value="ECO:0007669"/>
    <property type="project" value="InterPro"/>
</dbReference>
<dbReference type="GO" id="GO:0005737">
    <property type="term" value="C:cytoplasm"/>
    <property type="evidence" value="ECO:0007669"/>
    <property type="project" value="TreeGrafter"/>
</dbReference>
<dbReference type="FunFam" id="1.20.140.10:FF:000001">
    <property type="entry name" value="Acyl-CoA dehydrogenase"/>
    <property type="match status" value="1"/>
</dbReference>
<evidence type="ECO:0000259" key="7">
    <source>
        <dbReference type="Pfam" id="PF00441"/>
    </source>
</evidence>
<reference evidence="10" key="1">
    <citation type="journal article" date="2003" name="Proc. Natl. Acad. Sci. U.S.A.">
        <title>Proteorhodopsin genes are distributed among divergent marine bacterial taxa.</title>
        <authorList>
            <person name="De La Torre J.R."/>
            <person name="Christianson L.M."/>
            <person name="Beja O."/>
            <person name="Suzuki M.T."/>
            <person name="Karl D.M."/>
            <person name="Heidelberg J."/>
            <person name="DeLong E.F."/>
        </authorList>
    </citation>
    <scope>NUCLEOTIDE SEQUENCE</scope>
</reference>
<dbReference type="Gene3D" id="2.40.110.10">
    <property type="entry name" value="Butyryl-CoA Dehydrogenase, subunit A, domain 2"/>
    <property type="match status" value="1"/>
</dbReference>
<dbReference type="InterPro" id="IPR006091">
    <property type="entry name" value="Acyl-CoA_Oxase/DH_mid-dom"/>
</dbReference>
<accession>Q6UD24</accession>
<evidence type="ECO:0000256" key="4">
    <source>
        <dbReference type="ARBA" id="ARBA00022827"/>
    </source>
</evidence>
<evidence type="ECO:0000256" key="3">
    <source>
        <dbReference type="ARBA" id="ARBA00022630"/>
    </source>
</evidence>
<dbReference type="GO" id="GO:0033539">
    <property type="term" value="P:fatty acid beta-oxidation using acyl-CoA dehydrogenase"/>
    <property type="evidence" value="ECO:0007669"/>
    <property type="project" value="TreeGrafter"/>
</dbReference>
<keyword evidence="4 6" id="KW-0274">FAD</keyword>
<feature type="domain" description="Acyl-CoA oxidase/dehydrogenase middle" evidence="8">
    <location>
        <begin position="123"/>
        <end position="217"/>
    </location>
</feature>
<evidence type="ECO:0000259" key="9">
    <source>
        <dbReference type="Pfam" id="PF02771"/>
    </source>
</evidence>
<sequence>MILNKDHIAIADTVRSFIEKEINPYTDEWEKEGIFPAHELFKKMGNLGLLGISREERFGGMGLDYSYETVFSEELGLISSGGVAMAIGVQTNMATPSLSLHGSDELRRDFLMPAISGDMVCSIAVSEPSAGSDVSAIKTTAKKDGDDYVINGTKMWITNSTQADFICLLANTGEGNPHSNKSLIIVPMNLPGISLSERFNKLGMRSSDTAQIFFDDVRVPQRYLIGEEGKGFRYQMEQFQEERIYGAAGALKMLGQVIQDTIEYTSQRQAFGKSILDNQVVHFRLAELQTEVEALRSLVYDAVEGYINGQDVTMKASMAKLKAGRLGREVTDSCLQYWGGMGYMWDTPVSRAFRDGRLTSIGGGADEIMLGIICKHMGTLPKR</sequence>
<dbReference type="InterPro" id="IPR050741">
    <property type="entry name" value="Acyl-CoA_dehydrogenase"/>
</dbReference>
<evidence type="ECO:0000313" key="10">
    <source>
        <dbReference type="EMBL" id="AAR05216.1"/>
    </source>
</evidence>
<evidence type="ECO:0000256" key="5">
    <source>
        <dbReference type="ARBA" id="ARBA00023002"/>
    </source>
</evidence>
<dbReference type="PROSITE" id="PS00072">
    <property type="entry name" value="ACYL_COA_DH_1"/>
    <property type="match status" value="1"/>
</dbReference>
<feature type="domain" description="Acyl-CoA dehydrogenase/oxidase N-terminal" evidence="9">
    <location>
        <begin position="5"/>
        <end position="118"/>
    </location>
</feature>
<evidence type="ECO:0000256" key="6">
    <source>
        <dbReference type="RuleBase" id="RU362125"/>
    </source>
</evidence>
<dbReference type="InterPro" id="IPR013786">
    <property type="entry name" value="AcylCoA_DH/ox_N"/>
</dbReference>
<evidence type="ECO:0000256" key="1">
    <source>
        <dbReference type="ARBA" id="ARBA00001974"/>
    </source>
</evidence>
<dbReference type="AlphaFoldDB" id="Q6UD24"/>
<dbReference type="EMBL" id="AY372453">
    <property type="protein sequence ID" value="AAR05216.1"/>
    <property type="molecule type" value="Genomic_DNA"/>
</dbReference>
<dbReference type="PANTHER" id="PTHR48083:SF6">
    <property type="entry name" value="ACYL-COA DEHYDROGENASE 6"/>
    <property type="match status" value="1"/>
</dbReference>
<organism evidence="10">
    <name type="scientific">uncultured marine proteobacterium ANT32C12</name>
    <dbReference type="NCBI Taxonomy" id="248048"/>
    <lineage>
        <taxon>Bacteria</taxon>
        <taxon>Pseudomonadati</taxon>
        <taxon>Pseudomonadota</taxon>
        <taxon>environmental samples</taxon>
    </lineage>
</organism>
<evidence type="ECO:0000256" key="2">
    <source>
        <dbReference type="ARBA" id="ARBA00009347"/>
    </source>
</evidence>
<dbReference type="InterPro" id="IPR037069">
    <property type="entry name" value="AcylCoA_DH/ox_N_sf"/>
</dbReference>
<comment type="cofactor">
    <cofactor evidence="1 6">
        <name>FAD</name>
        <dbReference type="ChEBI" id="CHEBI:57692"/>
    </cofactor>
</comment>
<name>Q6UD24_9PROT</name>
<dbReference type="Gene3D" id="1.20.140.10">
    <property type="entry name" value="Butyryl-CoA Dehydrogenase, subunit A, domain 3"/>
    <property type="match status" value="1"/>
</dbReference>
<evidence type="ECO:0000259" key="8">
    <source>
        <dbReference type="Pfam" id="PF02770"/>
    </source>
</evidence>